<name>A0ABS1YMC8_9ACTN</name>
<reference evidence="1 2" key="1">
    <citation type="submission" date="2021-01" db="EMBL/GenBank/DDBJ databases">
        <title>Draft genome sequence of Micromonospora sp. strain STR1s_6.</title>
        <authorList>
            <person name="Karlyshev A."/>
            <person name="Jawad R."/>
        </authorList>
    </citation>
    <scope>NUCLEOTIDE SEQUENCE [LARGE SCALE GENOMIC DNA]</scope>
    <source>
        <strain evidence="1 2">STR1S-6</strain>
    </source>
</reference>
<proteinExistence type="predicted"/>
<sequence>MTVRPGEVRVRGGSAERTVRLEPTVSPSAGWLPTRDVSVRGGRLLLEDGDPCRDCFDQPVASRLAAPAALALGRTLTE</sequence>
<dbReference type="Proteomes" id="UP000622245">
    <property type="component" value="Unassembled WGS sequence"/>
</dbReference>
<comment type="caution">
    <text evidence="1">The sequence shown here is derived from an EMBL/GenBank/DDBJ whole genome shotgun (WGS) entry which is preliminary data.</text>
</comment>
<evidence type="ECO:0000313" key="2">
    <source>
        <dbReference type="Proteomes" id="UP000622245"/>
    </source>
</evidence>
<accession>A0ABS1YMC8</accession>
<organism evidence="1 2">
    <name type="scientific">Micromonospora tarensis</name>
    <dbReference type="NCBI Taxonomy" id="2806100"/>
    <lineage>
        <taxon>Bacteria</taxon>
        <taxon>Bacillati</taxon>
        <taxon>Actinomycetota</taxon>
        <taxon>Actinomycetes</taxon>
        <taxon>Micromonosporales</taxon>
        <taxon>Micromonosporaceae</taxon>
        <taxon>Micromonospora</taxon>
    </lineage>
</organism>
<keyword evidence="2" id="KW-1185">Reference proteome</keyword>
<protein>
    <submittedName>
        <fullName evidence="1">Uncharacterized protein</fullName>
    </submittedName>
</protein>
<feature type="non-terminal residue" evidence="1">
    <location>
        <position position="78"/>
    </location>
</feature>
<gene>
    <name evidence="1" type="ORF">JM949_26295</name>
</gene>
<dbReference type="RefSeq" id="WP_203150946.1">
    <property type="nucleotide sequence ID" value="NZ_JAEVHL010000184.1"/>
</dbReference>
<dbReference type="EMBL" id="JAEVHL010000184">
    <property type="protein sequence ID" value="MBM0278584.1"/>
    <property type="molecule type" value="Genomic_DNA"/>
</dbReference>
<evidence type="ECO:0000313" key="1">
    <source>
        <dbReference type="EMBL" id="MBM0278584.1"/>
    </source>
</evidence>